<dbReference type="InterPro" id="IPR016181">
    <property type="entry name" value="Acyl_CoA_acyltransferase"/>
</dbReference>
<dbReference type="AlphaFoldDB" id="A0A3L7A7Z1"/>
<proteinExistence type="predicted"/>
<dbReference type="Pfam" id="PF00583">
    <property type="entry name" value="Acetyltransf_1"/>
    <property type="match status" value="1"/>
</dbReference>
<dbReference type="CDD" id="cd04301">
    <property type="entry name" value="NAT_SF"/>
    <property type="match status" value="1"/>
</dbReference>
<dbReference type="EMBL" id="RCTF01000013">
    <property type="protein sequence ID" value="RLP76205.1"/>
    <property type="molecule type" value="Genomic_DNA"/>
</dbReference>
<feature type="domain" description="N-acetyltransferase" evidence="1">
    <location>
        <begin position="14"/>
        <end position="161"/>
    </location>
</feature>
<dbReference type="SUPFAM" id="SSF55729">
    <property type="entry name" value="Acyl-CoA N-acyltransferases (Nat)"/>
    <property type="match status" value="1"/>
</dbReference>
<keyword evidence="2" id="KW-0808">Transferase</keyword>
<dbReference type="PROSITE" id="PS51186">
    <property type="entry name" value="GNAT"/>
    <property type="match status" value="1"/>
</dbReference>
<name>A0A3L7A7Z1_9HYPH</name>
<dbReference type="InterPro" id="IPR000182">
    <property type="entry name" value="GNAT_dom"/>
</dbReference>
<accession>A0A3L7A7Z1</accession>
<evidence type="ECO:0000313" key="3">
    <source>
        <dbReference type="Proteomes" id="UP000269692"/>
    </source>
</evidence>
<dbReference type="GO" id="GO:0016747">
    <property type="term" value="F:acyltransferase activity, transferring groups other than amino-acyl groups"/>
    <property type="evidence" value="ECO:0007669"/>
    <property type="project" value="InterPro"/>
</dbReference>
<dbReference type="Gene3D" id="3.40.630.30">
    <property type="match status" value="1"/>
</dbReference>
<comment type="caution">
    <text evidence="2">The sequence shown here is derived from an EMBL/GenBank/DDBJ whole genome shotgun (WGS) entry which is preliminary data.</text>
</comment>
<dbReference type="RefSeq" id="WP_121624236.1">
    <property type="nucleotide sequence ID" value="NZ_JACIIW010000002.1"/>
</dbReference>
<keyword evidence="3" id="KW-1185">Reference proteome</keyword>
<reference evidence="2 3" key="1">
    <citation type="submission" date="2018-10" db="EMBL/GenBank/DDBJ databases">
        <title>Xanthobacter tagetidis genome sequencing and assembly.</title>
        <authorList>
            <person name="Maclea K.S."/>
            <person name="Goen A.E."/>
            <person name="Fatima S.A."/>
        </authorList>
    </citation>
    <scope>NUCLEOTIDE SEQUENCE [LARGE SCALE GENOMIC DNA]</scope>
    <source>
        <strain evidence="2 3">ATCC 700314</strain>
    </source>
</reference>
<gene>
    <name evidence="2" type="ORF">D9R14_15420</name>
</gene>
<dbReference type="OrthoDB" id="9788850at2"/>
<protein>
    <submittedName>
        <fullName evidence="2">GNAT family N-acetyltransferase</fullName>
    </submittedName>
</protein>
<organism evidence="2 3">
    <name type="scientific">Xanthobacter tagetidis</name>
    <dbReference type="NCBI Taxonomy" id="60216"/>
    <lineage>
        <taxon>Bacteria</taxon>
        <taxon>Pseudomonadati</taxon>
        <taxon>Pseudomonadota</taxon>
        <taxon>Alphaproteobacteria</taxon>
        <taxon>Hyphomicrobiales</taxon>
        <taxon>Xanthobacteraceae</taxon>
        <taxon>Xanthobacter</taxon>
    </lineage>
</organism>
<evidence type="ECO:0000313" key="2">
    <source>
        <dbReference type="EMBL" id="RLP76205.1"/>
    </source>
</evidence>
<dbReference type="Proteomes" id="UP000269692">
    <property type="component" value="Unassembled WGS sequence"/>
</dbReference>
<sequence>MIEANLLRTLEEKVAIEEAQFDDLPAIIAIDSDLTGIQKPETWYGYYAPVMTGAQRTFMVARHDGAVVGYVVGEVRAWEFGSPPCGWLFAIGVRKDVRLAGIGTLLFNALQERFRRLGVHTMRTMLHIDDHLLISFFRSHGMTAGPFIELEMGISSGPGDA</sequence>
<evidence type="ECO:0000259" key="1">
    <source>
        <dbReference type="PROSITE" id="PS51186"/>
    </source>
</evidence>